<dbReference type="InterPro" id="IPR000215">
    <property type="entry name" value="Serpin_fam"/>
</dbReference>
<dbReference type="CDD" id="cd19588">
    <property type="entry name" value="serpin_miropin-like"/>
    <property type="match status" value="1"/>
</dbReference>
<dbReference type="InterPro" id="IPR023796">
    <property type="entry name" value="Serpin_dom"/>
</dbReference>
<dbReference type="Gene3D" id="2.30.39.10">
    <property type="entry name" value="Alpha-1-antitrypsin, domain 1"/>
    <property type="match status" value="1"/>
</dbReference>
<evidence type="ECO:0000313" key="5">
    <source>
        <dbReference type="Proteomes" id="UP000570361"/>
    </source>
</evidence>
<dbReference type="PROSITE" id="PS00284">
    <property type="entry name" value="SERPIN"/>
    <property type="match status" value="1"/>
</dbReference>
<dbReference type="Pfam" id="PF00079">
    <property type="entry name" value="Serpin"/>
    <property type="match status" value="1"/>
</dbReference>
<evidence type="ECO:0000256" key="2">
    <source>
        <dbReference type="SAM" id="SignalP"/>
    </source>
</evidence>
<feature type="chain" id="PRO_5030526850" evidence="2">
    <location>
        <begin position="27"/>
        <end position="412"/>
    </location>
</feature>
<dbReference type="InterPro" id="IPR042178">
    <property type="entry name" value="Serpin_sf_1"/>
</dbReference>
<dbReference type="InterPro" id="IPR023795">
    <property type="entry name" value="Serpin_CS"/>
</dbReference>
<dbReference type="SUPFAM" id="SSF56574">
    <property type="entry name" value="Serpins"/>
    <property type="match status" value="1"/>
</dbReference>
<evidence type="ECO:0000313" key="4">
    <source>
        <dbReference type="EMBL" id="MBB3108614.1"/>
    </source>
</evidence>
<dbReference type="RefSeq" id="WP_183596868.1">
    <property type="nucleotide sequence ID" value="NZ_JACHXK010000001.1"/>
</dbReference>
<name>A0A7W5FL32_9BACL</name>
<dbReference type="EMBL" id="JACHXK010000001">
    <property type="protein sequence ID" value="MBB3108614.1"/>
    <property type="molecule type" value="Genomic_DNA"/>
</dbReference>
<feature type="domain" description="Serpin" evidence="3">
    <location>
        <begin position="52"/>
        <end position="409"/>
    </location>
</feature>
<keyword evidence="2" id="KW-0732">Signal</keyword>
<keyword evidence="5" id="KW-1185">Reference proteome</keyword>
<organism evidence="4 5">
    <name type="scientific">Paenibacillus phyllosphaerae</name>
    <dbReference type="NCBI Taxonomy" id="274593"/>
    <lineage>
        <taxon>Bacteria</taxon>
        <taxon>Bacillati</taxon>
        <taxon>Bacillota</taxon>
        <taxon>Bacilli</taxon>
        <taxon>Bacillales</taxon>
        <taxon>Paenibacillaceae</taxon>
        <taxon>Paenibacillus</taxon>
    </lineage>
</organism>
<feature type="signal peptide" evidence="2">
    <location>
        <begin position="1"/>
        <end position="26"/>
    </location>
</feature>
<reference evidence="4 5" key="1">
    <citation type="submission" date="2020-08" db="EMBL/GenBank/DDBJ databases">
        <title>Genomic Encyclopedia of Type Strains, Phase III (KMG-III): the genomes of soil and plant-associated and newly described type strains.</title>
        <authorList>
            <person name="Whitman W."/>
        </authorList>
    </citation>
    <scope>NUCLEOTIDE SEQUENCE [LARGE SCALE GENOMIC DNA]</scope>
    <source>
        <strain evidence="4 5">CECT 5862</strain>
    </source>
</reference>
<dbReference type="SMART" id="SM00093">
    <property type="entry name" value="SERPIN"/>
    <property type="match status" value="1"/>
</dbReference>
<dbReference type="GO" id="GO:0005615">
    <property type="term" value="C:extracellular space"/>
    <property type="evidence" value="ECO:0007669"/>
    <property type="project" value="InterPro"/>
</dbReference>
<protein>
    <submittedName>
        <fullName evidence="4">Serpin B</fullName>
    </submittedName>
</protein>
<dbReference type="PANTHER" id="PTHR11461">
    <property type="entry name" value="SERINE PROTEASE INHIBITOR, SERPIN"/>
    <property type="match status" value="1"/>
</dbReference>
<proteinExistence type="inferred from homology"/>
<dbReference type="InterPro" id="IPR036186">
    <property type="entry name" value="Serpin_sf"/>
</dbReference>
<sequence length="412" mass="44795">MLQRLLRPWFLLLIAACLLFGCSACGQQTSTTRFTAADVSTSQVQAHNAFALRLAEKLVAADGQNHLISPLSISLALSMAASGASGATQAEMLRTLAASGLSAEDMDRGSEVLMELLEASDSDTTVQIANSLWADEGTPLREPYVSRMQQYYAAPVKQLEFGDEQEAVDTMNRWVSKQTGGKIPTIIEQLSDESTAVLINAISFQGKWSEPFEKSQTREVPVYLSKDRSVAVPMMKQTETFPYKQESSFQAIELPYGNGNWHMTIVLPAAGKDLAALLPELLADPSLWQDGLSDAFGTVELPRFTAQSSFKLKETLKQLGMVHPFDRSQADFSGMAEDGASYFIQEVLHKTFIQVDEQGTEAAAATAIMTDTGSAPAEPFAMKIDRPFFYAIEEATTGTLVFLGTMADPSAP</sequence>
<dbReference type="GO" id="GO:0004867">
    <property type="term" value="F:serine-type endopeptidase inhibitor activity"/>
    <property type="evidence" value="ECO:0007669"/>
    <property type="project" value="InterPro"/>
</dbReference>
<dbReference type="Proteomes" id="UP000570361">
    <property type="component" value="Unassembled WGS sequence"/>
</dbReference>
<comment type="caution">
    <text evidence="4">The sequence shown here is derived from an EMBL/GenBank/DDBJ whole genome shotgun (WGS) entry which is preliminary data.</text>
</comment>
<dbReference type="Gene3D" id="3.30.497.10">
    <property type="entry name" value="Antithrombin, subunit I, domain 2"/>
    <property type="match status" value="1"/>
</dbReference>
<dbReference type="PROSITE" id="PS51257">
    <property type="entry name" value="PROKAR_LIPOPROTEIN"/>
    <property type="match status" value="1"/>
</dbReference>
<dbReference type="PANTHER" id="PTHR11461:SF211">
    <property type="entry name" value="GH10112P-RELATED"/>
    <property type="match status" value="1"/>
</dbReference>
<evidence type="ECO:0000256" key="1">
    <source>
        <dbReference type="RuleBase" id="RU000411"/>
    </source>
</evidence>
<dbReference type="InterPro" id="IPR042185">
    <property type="entry name" value="Serpin_sf_2"/>
</dbReference>
<dbReference type="AlphaFoldDB" id="A0A7W5FL32"/>
<gene>
    <name evidence="4" type="ORF">FHS18_000642</name>
</gene>
<accession>A0A7W5FL32</accession>
<comment type="similarity">
    <text evidence="1">Belongs to the serpin family.</text>
</comment>
<evidence type="ECO:0000259" key="3">
    <source>
        <dbReference type="SMART" id="SM00093"/>
    </source>
</evidence>